<evidence type="ECO:0000313" key="1">
    <source>
        <dbReference type="EMBL" id="CAG9950811.1"/>
    </source>
</evidence>
<proteinExistence type="predicted"/>
<dbReference type="Proteomes" id="UP000836387">
    <property type="component" value="Unassembled WGS sequence"/>
</dbReference>
<name>A0ACA9UC57_BIOOC</name>
<gene>
    <name evidence="1" type="ORF">CRV2_00018990</name>
</gene>
<protein>
    <submittedName>
        <fullName evidence="1">Uncharacterized protein</fullName>
    </submittedName>
</protein>
<reference evidence="1" key="1">
    <citation type="submission" date="2020-04" db="EMBL/GenBank/DDBJ databases">
        <authorList>
            <person name="Broberg M."/>
        </authorList>
    </citation>
    <scope>NUCLEOTIDE SEQUENCE</scope>
</reference>
<evidence type="ECO:0000313" key="2">
    <source>
        <dbReference type="Proteomes" id="UP000836387"/>
    </source>
</evidence>
<dbReference type="EMBL" id="CADEHS020000197">
    <property type="protein sequence ID" value="CAG9950811.1"/>
    <property type="molecule type" value="Genomic_DNA"/>
</dbReference>
<organism evidence="1 2">
    <name type="scientific">Clonostachys rosea f. rosea IK726</name>
    <dbReference type="NCBI Taxonomy" id="1349383"/>
    <lineage>
        <taxon>Eukaryota</taxon>
        <taxon>Fungi</taxon>
        <taxon>Dikarya</taxon>
        <taxon>Ascomycota</taxon>
        <taxon>Pezizomycotina</taxon>
        <taxon>Sordariomycetes</taxon>
        <taxon>Hypocreomycetidae</taxon>
        <taxon>Hypocreales</taxon>
        <taxon>Bionectriaceae</taxon>
        <taxon>Clonostachys</taxon>
    </lineage>
</organism>
<accession>A0ACA9UC57</accession>
<reference evidence="1" key="2">
    <citation type="submission" date="2021-10" db="EMBL/GenBank/DDBJ databases">
        <authorList>
            <person name="Piombo E."/>
        </authorList>
    </citation>
    <scope>NUCLEOTIDE SEQUENCE</scope>
</reference>
<sequence length="118" mass="13321">MLPAVATTSGRDSLYDDMDARDLVKKLDGLPLALVTAGAYLRHVAASFGDYLRLYTKSWARLHASTPDLGSYQDRTLSTTWQVSYEQVQEKNALAAHLLQWWAYFSNERRVVRTPSAL</sequence>
<comment type="caution">
    <text evidence="1">The sequence shown here is derived from an EMBL/GenBank/DDBJ whole genome shotgun (WGS) entry which is preliminary data.</text>
</comment>
<keyword evidence="2" id="KW-1185">Reference proteome</keyword>